<protein>
    <submittedName>
        <fullName evidence="2">Uncharacterized protein</fullName>
    </submittedName>
</protein>
<proteinExistence type="predicted"/>
<organism evidence="2 3">
    <name type="scientific">Blumeria hordei</name>
    <name type="common">Barley powdery mildew</name>
    <name type="synonym">Blumeria graminis f. sp. hordei</name>
    <dbReference type="NCBI Taxonomy" id="2867405"/>
    <lineage>
        <taxon>Eukaryota</taxon>
        <taxon>Fungi</taxon>
        <taxon>Dikarya</taxon>
        <taxon>Ascomycota</taxon>
        <taxon>Pezizomycotina</taxon>
        <taxon>Leotiomycetes</taxon>
        <taxon>Erysiphales</taxon>
        <taxon>Erysiphaceae</taxon>
        <taxon>Blumeria</taxon>
    </lineage>
</organism>
<keyword evidence="1" id="KW-0812">Transmembrane</keyword>
<dbReference type="VEuPathDB" id="FungiDB:BLGHR1_15248"/>
<dbReference type="Proteomes" id="UP000275772">
    <property type="component" value="Unassembled WGS sequence"/>
</dbReference>
<dbReference type="EMBL" id="UNSH01000067">
    <property type="protein sequence ID" value="SZF04452.1"/>
    <property type="molecule type" value="Genomic_DNA"/>
</dbReference>
<accession>A0A383UYR6</accession>
<name>A0A383UYR6_BLUHO</name>
<reference evidence="2 3" key="1">
    <citation type="submission" date="2017-11" db="EMBL/GenBank/DDBJ databases">
        <authorList>
            <person name="Kracher B."/>
        </authorList>
    </citation>
    <scope>NUCLEOTIDE SEQUENCE [LARGE SCALE GENOMIC DNA]</scope>
    <source>
        <strain evidence="2 3">RACE1</strain>
    </source>
</reference>
<gene>
    <name evidence="2" type="ORF">BLGHR1_15248</name>
</gene>
<dbReference type="AlphaFoldDB" id="A0A383UYR6"/>
<evidence type="ECO:0000256" key="1">
    <source>
        <dbReference type="SAM" id="Phobius"/>
    </source>
</evidence>
<evidence type="ECO:0000313" key="2">
    <source>
        <dbReference type="EMBL" id="SZF04452.1"/>
    </source>
</evidence>
<keyword evidence="1" id="KW-0472">Membrane</keyword>
<keyword evidence="1" id="KW-1133">Transmembrane helix</keyword>
<feature type="transmembrane region" description="Helical" evidence="1">
    <location>
        <begin position="29"/>
        <end position="51"/>
    </location>
</feature>
<sequence>MGQAFSGPNAFKWLNFTPKATAVIQASPFLLVSLFLTLIGLQCLGLLGYYIHYETSKAYKKPKSAST</sequence>
<evidence type="ECO:0000313" key="3">
    <source>
        <dbReference type="Proteomes" id="UP000275772"/>
    </source>
</evidence>